<evidence type="ECO:0000256" key="4">
    <source>
        <dbReference type="ARBA" id="ARBA00022741"/>
    </source>
</evidence>
<dbReference type="InterPro" id="IPR001757">
    <property type="entry name" value="P_typ_ATPase"/>
</dbReference>
<dbReference type="PRINTS" id="PR00121">
    <property type="entry name" value="NAKATPASE"/>
</dbReference>
<evidence type="ECO:0000256" key="2">
    <source>
        <dbReference type="ARBA" id="ARBA00022475"/>
    </source>
</evidence>
<gene>
    <name evidence="11" type="ORF">O9G_002813</name>
</gene>
<dbReference type="InterPro" id="IPR023214">
    <property type="entry name" value="HAD_sf"/>
</dbReference>
<dbReference type="SFLD" id="SFLDF00027">
    <property type="entry name" value="p-type_atpase"/>
    <property type="match status" value="1"/>
</dbReference>
<dbReference type="Gene3D" id="3.40.1110.10">
    <property type="entry name" value="Calcium-transporting ATPase, cytoplasmic domain N"/>
    <property type="match status" value="1"/>
</dbReference>
<dbReference type="EMBL" id="KE561096">
    <property type="protein sequence ID" value="EPZ32895.1"/>
    <property type="molecule type" value="Genomic_DNA"/>
</dbReference>
<proteinExistence type="predicted"/>
<evidence type="ECO:0000256" key="8">
    <source>
        <dbReference type="ARBA" id="ARBA00023136"/>
    </source>
</evidence>
<dbReference type="PRINTS" id="PR00119">
    <property type="entry name" value="CATATPASE"/>
</dbReference>
<keyword evidence="2" id="KW-1003">Cell membrane</keyword>
<dbReference type="GO" id="GO:0005524">
    <property type="term" value="F:ATP binding"/>
    <property type="evidence" value="ECO:0007669"/>
    <property type="project" value="UniProtKB-KW"/>
</dbReference>
<dbReference type="GO" id="GO:0036376">
    <property type="term" value="P:sodium ion export across plasma membrane"/>
    <property type="evidence" value="ECO:0007669"/>
    <property type="project" value="TreeGrafter"/>
</dbReference>
<dbReference type="AlphaFoldDB" id="A0A075ARU1"/>
<keyword evidence="3 9" id="KW-0812">Transmembrane</keyword>
<dbReference type="FunFam" id="3.40.50.1000:FF:000083">
    <property type="entry name" value="Sodium/potassium-transporting ATPase subunit alpha"/>
    <property type="match status" value="1"/>
</dbReference>
<dbReference type="PANTHER" id="PTHR43294">
    <property type="entry name" value="SODIUM/POTASSIUM-TRANSPORTING ATPASE SUBUNIT ALPHA"/>
    <property type="match status" value="1"/>
</dbReference>
<dbReference type="Gene3D" id="1.20.1110.10">
    <property type="entry name" value="Calcium-transporting ATPase, transmembrane domain"/>
    <property type="match status" value="1"/>
</dbReference>
<dbReference type="Proteomes" id="UP000030755">
    <property type="component" value="Unassembled WGS sequence"/>
</dbReference>
<dbReference type="SUPFAM" id="SSF81660">
    <property type="entry name" value="Metal cation-transporting ATPase, ATP-binding domain N"/>
    <property type="match status" value="1"/>
</dbReference>
<keyword evidence="5" id="KW-0067">ATP-binding</keyword>
<dbReference type="STRING" id="988480.A0A075ARU1"/>
<evidence type="ECO:0000256" key="6">
    <source>
        <dbReference type="ARBA" id="ARBA00022967"/>
    </source>
</evidence>
<dbReference type="HOGENOM" id="CLU_002360_4_1_1"/>
<keyword evidence="8 9" id="KW-0472">Membrane</keyword>
<dbReference type="GO" id="GO:0005886">
    <property type="term" value="C:plasma membrane"/>
    <property type="evidence" value="ECO:0007669"/>
    <property type="project" value="UniProtKB-SubCell"/>
</dbReference>
<evidence type="ECO:0000313" key="12">
    <source>
        <dbReference type="Proteomes" id="UP000030755"/>
    </source>
</evidence>
<sequence>MDPAIPLERTDTSASKKPFIDEHMLSIKEVADRFQTSVDEESVTRSRGLTEDKAKELLVQYGRNTLTPPKKDSLLKRFLHFLTGLFNVLLMVAGILSVVLYFLVGGQENIILGIVLIVVTLLNAFIEFFQEYKSQSILESFLNMIPSNSTVIREGKMVEVASETLVPGDVVIVKIGDKVPADIRLISCNEIKVDNSSLTGESEPQERSLLKGNNNYLEASNLMFFGTLVVNGEGYGVVIRTGDATVLGSIASMTCKEEKRPSQMSREIDLFVKKMAGVSITLAIIFFIIGMATNPKAISTNFAFAIGILVAFVPQGLPATVTLLLTIAAKKMSKMNVLVKDLQGVETLGGITLLASDKTGNLNHFEKKGTLTQNKMSVVGCYLNLSVHQVNELEYHEEDGKSVQLNVPNLKELTEISCLCSKARFDESDSSPIEKRRIIGDATETGLMRYAVSHVKVEELQSQHPKVFEIPFNSSNKWHMTVHKRKHDKGELTVYLKGAPERIIKKCKYIKINDKIEEWNNEHTQQFNVAYETFASQGQRVLAFAECLIDNEVNFKFVNEPPNYPIDNFTFIGLIALMDPPKKGVRKAVTSCRNAGIQVVMVTGDHPLTAEAIARKIGLLSGDTAAMAANRLKKPIQLISESEYDAVVIHGDKIDALSANDWDIILSKKEIVFARTAPHHKLLIVEKCQAKGHIVGVSGDGVNDAPALKKADLGISMNMTGSDVSKEAAAMILLDDNFPSIVVGIAQGRLIFSNLKKSIKYTLTHIFPEAASFLFFVIFQIPLPLSSVLILFIDLGTELLPALSYAWEPSDGDLMLFPPRKVLCTEKMSNSSFEKLSFLHKMFKRNETGEVLVDNELLLWSYLFGGGIITLSCFISYLLSLYLDGLDVWNLIGLGSKYFNSDSPVLTSNGKSFNAVQQKQILNKSQAAYFAAIIIGQWFTLYLCKKRFELPLTKSIFKNKYSLYGILIGNY</sequence>
<feature type="transmembrane region" description="Helical" evidence="9">
    <location>
        <begin position="927"/>
        <end position="944"/>
    </location>
</feature>
<feature type="transmembrane region" description="Helical" evidence="9">
    <location>
        <begin position="857"/>
        <end position="879"/>
    </location>
</feature>
<dbReference type="GO" id="GO:0030007">
    <property type="term" value="P:intracellular potassium ion homeostasis"/>
    <property type="evidence" value="ECO:0007669"/>
    <property type="project" value="TreeGrafter"/>
</dbReference>
<dbReference type="SUPFAM" id="SSF56784">
    <property type="entry name" value="HAD-like"/>
    <property type="match status" value="1"/>
</dbReference>
<dbReference type="OrthoDB" id="158672at2759"/>
<feature type="domain" description="Cation-transporting P-type ATPase N-terminal" evidence="10">
    <location>
        <begin position="21"/>
        <end position="102"/>
    </location>
</feature>
<feature type="transmembrane region" description="Helical" evidence="9">
    <location>
        <begin position="78"/>
        <end position="104"/>
    </location>
</feature>
<dbReference type="SUPFAM" id="SSF81665">
    <property type="entry name" value="Calcium ATPase, transmembrane domain M"/>
    <property type="match status" value="1"/>
</dbReference>
<dbReference type="Pfam" id="PF00689">
    <property type="entry name" value="Cation_ATPase_C"/>
    <property type="match status" value="2"/>
</dbReference>
<dbReference type="InterPro" id="IPR044492">
    <property type="entry name" value="P_typ_ATPase_HD_dom"/>
</dbReference>
<keyword evidence="12" id="KW-1185">Reference proteome</keyword>
<feature type="transmembrane region" description="Helical" evidence="9">
    <location>
        <begin position="302"/>
        <end position="325"/>
    </location>
</feature>
<evidence type="ECO:0000313" key="11">
    <source>
        <dbReference type="EMBL" id="EPZ32895.1"/>
    </source>
</evidence>
<dbReference type="Pfam" id="PF13246">
    <property type="entry name" value="Cation_ATPase"/>
    <property type="match status" value="1"/>
</dbReference>
<evidence type="ECO:0000256" key="7">
    <source>
        <dbReference type="ARBA" id="ARBA00022989"/>
    </source>
</evidence>
<dbReference type="Pfam" id="PF00690">
    <property type="entry name" value="Cation_ATPase_N"/>
    <property type="match status" value="1"/>
</dbReference>
<dbReference type="PANTHER" id="PTHR43294:SF21">
    <property type="entry name" value="CATION TRANSPORTING ATPASE"/>
    <property type="match status" value="1"/>
</dbReference>
<dbReference type="InterPro" id="IPR050510">
    <property type="entry name" value="Cation_transp_ATPase_P-type"/>
</dbReference>
<evidence type="ECO:0000259" key="10">
    <source>
        <dbReference type="SMART" id="SM00831"/>
    </source>
</evidence>
<dbReference type="InterPro" id="IPR023299">
    <property type="entry name" value="ATPase_P-typ_cyto_dom_N"/>
</dbReference>
<accession>A0A075ARU1</accession>
<dbReference type="FunFam" id="2.70.150.10:FF:000003">
    <property type="entry name" value="Sodium/potassium-transporting ATPase subunit alpha"/>
    <property type="match status" value="1"/>
</dbReference>
<protein>
    <submittedName>
        <fullName evidence="11">HAD-like domain-containing protein</fullName>
    </submittedName>
</protein>
<comment type="subcellular location">
    <subcellularLocation>
        <location evidence="1">Cell membrane</location>
        <topology evidence="1">Multi-pass membrane protein</topology>
    </subcellularLocation>
</comment>
<keyword evidence="4" id="KW-0547">Nucleotide-binding</keyword>
<dbReference type="InterPro" id="IPR004014">
    <property type="entry name" value="ATPase_P-typ_cation-transptr_N"/>
</dbReference>
<dbReference type="InterPro" id="IPR023298">
    <property type="entry name" value="ATPase_P-typ_TM_dom_sf"/>
</dbReference>
<dbReference type="InterPro" id="IPR008250">
    <property type="entry name" value="ATPase_P-typ_transduc_dom_A_sf"/>
</dbReference>
<dbReference type="Pfam" id="PF00122">
    <property type="entry name" value="E1-E2_ATPase"/>
    <property type="match status" value="1"/>
</dbReference>
<evidence type="ECO:0000256" key="9">
    <source>
        <dbReference type="SAM" id="Phobius"/>
    </source>
</evidence>
<dbReference type="GO" id="GO:0016887">
    <property type="term" value="F:ATP hydrolysis activity"/>
    <property type="evidence" value="ECO:0007669"/>
    <property type="project" value="InterPro"/>
</dbReference>
<dbReference type="SUPFAM" id="SSF81653">
    <property type="entry name" value="Calcium ATPase, transduction domain A"/>
    <property type="match status" value="1"/>
</dbReference>
<name>A0A075ARU1_ROZAC</name>
<evidence type="ECO:0000256" key="5">
    <source>
        <dbReference type="ARBA" id="ARBA00022840"/>
    </source>
</evidence>
<dbReference type="GO" id="GO:1990573">
    <property type="term" value="P:potassium ion import across plasma membrane"/>
    <property type="evidence" value="ECO:0007669"/>
    <property type="project" value="TreeGrafter"/>
</dbReference>
<dbReference type="GO" id="GO:1902600">
    <property type="term" value="P:proton transmembrane transport"/>
    <property type="evidence" value="ECO:0007669"/>
    <property type="project" value="TreeGrafter"/>
</dbReference>
<evidence type="ECO:0000256" key="3">
    <source>
        <dbReference type="ARBA" id="ARBA00022692"/>
    </source>
</evidence>
<dbReference type="InterPro" id="IPR036412">
    <property type="entry name" value="HAD-like_sf"/>
</dbReference>
<dbReference type="NCBIfam" id="TIGR01494">
    <property type="entry name" value="ATPase_P-type"/>
    <property type="match status" value="2"/>
</dbReference>
<keyword evidence="7 9" id="KW-1133">Transmembrane helix</keyword>
<dbReference type="SFLD" id="SFLDG00002">
    <property type="entry name" value="C1.7:_P-type_atpase_like"/>
    <property type="match status" value="1"/>
</dbReference>
<reference evidence="11 12" key="1">
    <citation type="journal article" date="2013" name="Curr. Biol.">
        <title>Shared signatures of parasitism and phylogenomics unite Cryptomycota and microsporidia.</title>
        <authorList>
            <person name="James T.Y."/>
            <person name="Pelin A."/>
            <person name="Bonen L."/>
            <person name="Ahrendt S."/>
            <person name="Sain D."/>
            <person name="Corradi N."/>
            <person name="Stajich J.E."/>
        </authorList>
    </citation>
    <scope>NUCLEOTIDE SEQUENCE [LARGE SCALE GENOMIC DNA]</scope>
    <source>
        <strain evidence="11 12">CSF55</strain>
    </source>
</reference>
<dbReference type="Gene3D" id="2.70.150.10">
    <property type="entry name" value="Calcium-transporting ATPase, cytoplasmic transduction domain A"/>
    <property type="match status" value="1"/>
</dbReference>
<dbReference type="InterPro" id="IPR059000">
    <property type="entry name" value="ATPase_P-type_domA"/>
</dbReference>
<dbReference type="Gene3D" id="3.40.50.1000">
    <property type="entry name" value="HAD superfamily/HAD-like"/>
    <property type="match status" value="1"/>
</dbReference>
<dbReference type="GO" id="GO:0006883">
    <property type="term" value="P:intracellular sodium ion homeostasis"/>
    <property type="evidence" value="ECO:0007669"/>
    <property type="project" value="TreeGrafter"/>
</dbReference>
<dbReference type="OMA" id="PGMREMV"/>
<keyword evidence="6" id="KW-1278">Translocase</keyword>
<dbReference type="SFLD" id="SFLDS00003">
    <property type="entry name" value="Haloacid_Dehalogenase"/>
    <property type="match status" value="1"/>
</dbReference>
<dbReference type="GO" id="GO:0005391">
    <property type="term" value="F:P-type sodium:potassium-exchanging transporter activity"/>
    <property type="evidence" value="ECO:0007669"/>
    <property type="project" value="TreeGrafter"/>
</dbReference>
<feature type="transmembrane region" description="Helical" evidence="9">
    <location>
        <begin position="110"/>
        <end position="129"/>
    </location>
</feature>
<evidence type="ECO:0000256" key="1">
    <source>
        <dbReference type="ARBA" id="ARBA00004651"/>
    </source>
</evidence>
<dbReference type="InterPro" id="IPR006068">
    <property type="entry name" value="ATPase_P-typ_cation-transptr_C"/>
</dbReference>
<feature type="transmembrane region" description="Helical" evidence="9">
    <location>
        <begin position="270"/>
        <end position="290"/>
    </location>
</feature>
<dbReference type="SMART" id="SM00831">
    <property type="entry name" value="Cation_ATPase_N"/>
    <property type="match status" value="1"/>
</dbReference>
<organism evidence="11 12">
    <name type="scientific">Rozella allomycis (strain CSF55)</name>
    <dbReference type="NCBI Taxonomy" id="988480"/>
    <lineage>
        <taxon>Eukaryota</taxon>
        <taxon>Fungi</taxon>
        <taxon>Fungi incertae sedis</taxon>
        <taxon>Cryptomycota</taxon>
        <taxon>Cryptomycota incertae sedis</taxon>
        <taxon>Rozella</taxon>
    </lineage>
</organism>